<dbReference type="GO" id="GO:0005929">
    <property type="term" value="C:cilium"/>
    <property type="evidence" value="ECO:0007669"/>
    <property type="project" value="TreeGrafter"/>
</dbReference>
<dbReference type="EMBL" id="ADTU01014842">
    <property type="status" value="NOT_ANNOTATED_CDS"/>
    <property type="molecule type" value="Genomic_DNA"/>
</dbReference>
<dbReference type="InParanoid" id="A0A158NGE0"/>
<accession>A0A158NGE0</accession>
<keyword evidence="3" id="KW-1185">Reference proteome</keyword>
<dbReference type="KEGG" id="acep:105619688"/>
<dbReference type="GO" id="GO:0060271">
    <property type="term" value="P:cilium assembly"/>
    <property type="evidence" value="ECO:0007669"/>
    <property type="project" value="TreeGrafter"/>
</dbReference>
<proteinExistence type="predicted"/>
<dbReference type="EnsemblMetazoa" id="XM_012201208.1">
    <property type="protein sequence ID" value="XP_012056598.1"/>
    <property type="gene ID" value="LOC105619688"/>
</dbReference>
<sequence>MRIAPTIHESGIRYDNVYISPSHIKFNETFEGITHRERIIIKNVGCKPAFIRIYPLNSINFQIKTQKSGIRVNPGLSIITYVTYTFKRMTKRIIPNVIIPIEINGKIFDYQVISNFATEHINIEPKSVDFGIIDIGYIGLKILTIHNEGNKSTRIKSTPNIRVPIKVRVIEPKLVVYHPNTTGDFTLIDFPPTVENTCRHDTFVLRNLSSRASSYVVLGEIDNEVKCIPDIDRKQHPIYNIFEIHPFEGRLDPFQEDSMETSSMLMPYISSIDSKIYDVKLYLYGEVEPIQVHFEPDTLYFGDLIVGQIAQRVLRLTNPSAVVPIYLECAPNAAVRCYPKWVKLMPKTSIEVLVKICGKESRNDLKSSLKKSIFTTKAAVLIPLSPLQIYKVHIHPTTFIFGMVASNSFNYRRLVVKNTNDIPVMIQLVTTLKCIHFPEGDSMILQPGSTMTKLIEYFADKVCGKFTGSINYVINHNHSFEFNITACIIRKQLCIDKREIELVKERSREIYQPIASIVRIINKLNAKIYFRWEIPATSRFYIEPEFGSVRGNATLHAYVHYEYNNMKDNSNIQAMMICESGSRVSLRLSASQFVPKVEFVNDNANLGEIPLNLPTKVIAVLQNFEFNEVTYEVDSASLIRGCNVKPLRGKISPRGIAILEIYLTFDVCCRFTIVIAVTIERRLQLLYRINGNVSFPRLRLVPQRIDIKRLRIGALQTHQITATNIGTTLLKLQVLLEEYPEFRISLSANDKSSEIGTEGITIVPDTSQNLYLHFQPVDLASCSFYLPIVINELLGPVSMLNSKSTRPAEILKLHEAHYMHLSGFSITTLPDKLPTVSIDYTVADRIIFFSKLLFRFNTLTNELSEELFIENRVMVREILISINIEEFNKVDCPFTIKWTHGAEIGRTTDAIECTLHPGDNVSFILEFKPRKRGSFSAEAPIYIRGELDDGVFNKLRLNGEFPASSIDVEPTEIYFMPVPLGTEVEEKFRIRAKHFDNTAFIRPNFLTTPRCRGDYKNELLRVDFPNGNVVPPQSLPRQYELHERAIESIANSPSCELASDRCSEEKFLLAWLRYHYEQQRERDWMTDRHINMNPQEKQDVAKYRAIQNFHYDLSDSLVLIAVTAAYCPFLIDKYFNNLYICSRNNQEMLHNAICLITAWRKIRLGFIITPMQLVNPNQVQILMLVVHLFQVLPTYVPCAKVSYLMLCGRAIGPYFGRNQTIILEGCIDNLGIASKYTIRSKLYQIVEINLKISVPYQNAAKYDIWMTDERPNNPLTLKMTRWQELRARKIPRRLFLNQESIIVAEGASETHLSISVACIIPKQRTFWLIFQAKTGDFIIQINSIWQKSVNDRIVVQWAAQGECVCSNQRSDVRACPFNISIPIPSCNVQFRRCVIEMFKKTLEPREHLFWSKYSNTYIELQLIKWLMRSDFAALEFMHVFNTAVTYKVTISDKSSPLILPECFTIQDVSLTNQQVPMIVHILPTTPPLYEATLTLTSLDDKEFRVYIIDCLRS</sequence>
<dbReference type="OrthoDB" id="6147874at2759"/>
<dbReference type="PANTHER" id="PTHR45912:SF3">
    <property type="entry name" value="CILIA- AND FLAGELLA-ASSOCIATED PROTEIN 47"/>
    <property type="match status" value="1"/>
</dbReference>
<dbReference type="eggNOG" id="ENOG502QQ4Q">
    <property type="taxonomic scope" value="Eukaryota"/>
</dbReference>
<dbReference type="Proteomes" id="UP000005205">
    <property type="component" value="Unassembled WGS sequence"/>
</dbReference>
<dbReference type="InterPro" id="IPR036872">
    <property type="entry name" value="CH_dom_sf"/>
</dbReference>
<dbReference type="SUPFAM" id="SSF47576">
    <property type="entry name" value="Calponin-homology domain, CH-domain"/>
    <property type="match status" value="1"/>
</dbReference>
<dbReference type="InterPro" id="IPR001715">
    <property type="entry name" value="CH_dom"/>
</dbReference>
<evidence type="ECO:0000313" key="3">
    <source>
        <dbReference type="Proteomes" id="UP000005205"/>
    </source>
</evidence>
<evidence type="ECO:0000313" key="2">
    <source>
        <dbReference type="EnsemblMetazoa" id="XP_012056598.1"/>
    </source>
</evidence>
<dbReference type="PROSITE" id="PS50021">
    <property type="entry name" value="CH"/>
    <property type="match status" value="1"/>
</dbReference>
<reference evidence="3" key="1">
    <citation type="journal article" date="2011" name="PLoS Genet.">
        <title>The genome sequence of the leaf-cutter ant Atta cephalotes reveals insights into its obligate symbiotic lifestyle.</title>
        <authorList>
            <person name="Suen G."/>
            <person name="Teiling C."/>
            <person name="Li L."/>
            <person name="Holt C."/>
            <person name="Abouheif E."/>
            <person name="Bornberg-Bauer E."/>
            <person name="Bouffard P."/>
            <person name="Caldera E.J."/>
            <person name="Cash E."/>
            <person name="Cavanaugh A."/>
            <person name="Denas O."/>
            <person name="Elhaik E."/>
            <person name="Fave M.J."/>
            <person name="Gadau J."/>
            <person name="Gibson J.D."/>
            <person name="Graur D."/>
            <person name="Grubbs K.J."/>
            <person name="Hagen D.E."/>
            <person name="Harkins T.T."/>
            <person name="Helmkampf M."/>
            <person name="Hu H."/>
            <person name="Johnson B.R."/>
            <person name="Kim J."/>
            <person name="Marsh S.E."/>
            <person name="Moeller J.A."/>
            <person name="Munoz-Torres M.C."/>
            <person name="Murphy M.C."/>
            <person name="Naughton M.C."/>
            <person name="Nigam S."/>
            <person name="Overson R."/>
            <person name="Rajakumar R."/>
            <person name="Reese J.T."/>
            <person name="Scott J.J."/>
            <person name="Smith C.R."/>
            <person name="Tao S."/>
            <person name="Tsutsui N.D."/>
            <person name="Viljakainen L."/>
            <person name="Wissler L."/>
            <person name="Yandell M.D."/>
            <person name="Zimmer F."/>
            <person name="Taylor J."/>
            <person name="Slater S.C."/>
            <person name="Clifton S.W."/>
            <person name="Warren W.C."/>
            <person name="Elsik C.G."/>
            <person name="Smith C.D."/>
            <person name="Weinstock G.M."/>
            <person name="Gerardo N.M."/>
            <person name="Currie C.R."/>
        </authorList>
    </citation>
    <scope>NUCLEOTIDE SEQUENCE [LARGE SCALE GENOMIC DNA]</scope>
</reference>
<dbReference type="PANTHER" id="PTHR45912">
    <property type="entry name" value="CILIA- AND FLAGELLA-ASSOCIATED PROTEIN 47"/>
    <property type="match status" value="1"/>
</dbReference>
<feature type="domain" description="Calponin-homology (CH)" evidence="1">
    <location>
        <begin position="1062"/>
        <end position="1193"/>
    </location>
</feature>
<reference evidence="2" key="2">
    <citation type="submission" date="2016-04" db="UniProtKB">
        <authorList>
            <consortium name="EnsemblMetazoa"/>
        </authorList>
    </citation>
    <scope>IDENTIFICATION</scope>
</reference>
<name>A0A158NGE0_ATTCE</name>
<gene>
    <name evidence="2" type="primary">105619688</name>
</gene>
<protein>
    <recommendedName>
        <fullName evidence="1">Calponin-homology (CH) domain-containing protein</fullName>
    </recommendedName>
</protein>
<organism evidence="2 3">
    <name type="scientific">Atta cephalotes</name>
    <name type="common">Leafcutter ant</name>
    <dbReference type="NCBI Taxonomy" id="12957"/>
    <lineage>
        <taxon>Eukaryota</taxon>
        <taxon>Metazoa</taxon>
        <taxon>Ecdysozoa</taxon>
        <taxon>Arthropoda</taxon>
        <taxon>Hexapoda</taxon>
        <taxon>Insecta</taxon>
        <taxon>Pterygota</taxon>
        <taxon>Neoptera</taxon>
        <taxon>Endopterygota</taxon>
        <taxon>Hymenoptera</taxon>
        <taxon>Apocrita</taxon>
        <taxon>Aculeata</taxon>
        <taxon>Formicoidea</taxon>
        <taxon>Formicidae</taxon>
        <taxon>Myrmicinae</taxon>
        <taxon>Atta</taxon>
    </lineage>
</organism>
<dbReference type="Gene3D" id="1.10.418.10">
    <property type="entry name" value="Calponin-like domain"/>
    <property type="match status" value="1"/>
</dbReference>
<evidence type="ECO:0000259" key="1">
    <source>
        <dbReference type="PROSITE" id="PS50021"/>
    </source>
</evidence>